<evidence type="ECO:0000313" key="2">
    <source>
        <dbReference type="Proteomes" id="UP001230649"/>
    </source>
</evidence>
<accession>A0ACC2WKC2</accession>
<comment type="caution">
    <text evidence="1">The sequence shown here is derived from an EMBL/GenBank/DDBJ whole genome shotgun (WGS) entry which is preliminary data.</text>
</comment>
<reference evidence="1" key="1">
    <citation type="submission" date="2023-04" db="EMBL/GenBank/DDBJ databases">
        <title>Draft Genome sequencing of Naganishia species isolated from polar environments using Oxford Nanopore Technology.</title>
        <authorList>
            <person name="Leo P."/>
            <person name="Venkateswaran K."/>
        </authorList>
    </citation>
    <scope>NUCLEOTIDE SEQUENCE</scope>
    <source>
        <strain evidence="1">MNA-CCFEE 5262</strain>
    </source>
</reference>
<keyword evidence="2" id="KW-1185">Reference proteome</keyword>
<dbReference type="Proteomes" id="UP001230649">
    <property type="component" value="Unassembled WGS sequence"/>
</dbReference>
<dbReference type="EMBL" id="JASBWS010000016">
    <property type="protein sequence ID" value="KAJ9112194.1"/>
    <property type="molecule type" value="Genomic_DNA"/>
</dbReference>
<protein>
    <submittedName>
        <fullName evidence="1">Uncharacterized protein</fullName>
    </submittedName>
</protein>
<proteinExistence type="predicted"/>
<evidence type="ECO:0000313" key="1">
    <source>
        <dbReference type="EMBL" id="KAJ9112194.1"/>
    </source>
</evidence>
<organism evidence="1 2">
    <name type="scientific">Naganishia adeliensis</name>
    <dbReference type="NCBI Taxonomy" id="92952"/>
    <lineage>
        <taxon>Eukaryota</taxon>
        <taxon>Fungi</taxon>
        <taxon>Dikarya</taxon>
        <taxon>Basidiomycota</taxon>
        <taxon>Agaricomycotina</taxon>
        <taxon>Tremellomycetes</taxon>
        <taxon>Filobasidiales</taxon>
        <taxon>Filobasidiaceae</taxon>
        <taxon>Naganishia</taxon>
    </lineage>
</organism>
<sequence>MEGLIDNAKKFMASEEGQKMQATFEQKGGADVDQFLGQNKSSSSGDNVNVSKSSGGDFNEPSYGSGSNTSNQYSAQRQNQDLLNDGERDGPRGSDDKKAGGRDTGVVGDAGAAKTRERDHDYSGYGGEDSTAEGGWGANRGGKESWVVLKICDLMSLSSDNLQNQLGADQPESGGNGQSGRTGDNDGNYDGGRQAGNFDASGTSTPAYRQQDGDDVADDFEAGKGSSGKVHGQEHFILDPYGDNSTEFDMNNPLHEQHRSWSQEQEQAAWDANIRGGIKGALLAAGITIPGTLALQRFSATYRQLPIPAKAFAATIVAVPCIVISAETAGMDYERSLWEGTGKREIDRKAQADIERWDRMSGADKFQDWAKRNQWSLVGGGWAASMLVSGAILARNPYMSFSQKLVQARVYAQASTLATLIITGILAGTANKESKPMEEEDHSWRDILEDEEREKKAHEAEANKGAAKAAQTSGAPK</sequence>
<name>A0ACC2WKC2_9TREE</name>
<gene>
    <name evidence="1" type="ORF">QFC20_002375</name>
</gene>